<name>A0A9W8MR57_9AGAR</name>
<dbReference type="InterPro" id="IPR001810">
    <property type="entry name" value="F-box_dom"/>
</dbReference>
<feature type="compositionally biased region" description="Basic residues" evidence="1">
    <location>
        <begin position="37"/>
        <end position="51"/>
    </location>
</feature>
<proteinExistence type="predicted"/>
<evidence type="ECO:0000313" key="3">
    <source>
        <dbReference type="EMBL" id="KAJ3504221.1"/>
    </source>
</evidence>
<feature type="domain" description="F-box" evidence="2">
    <location>
        <begin position="71"/>
        <end position="112"/>
    </location>
</feature>
<accession>A0A9W8MR57</accession>
<gene>
    <name evidence="3" type="ORF">NLJ89_g8050</name>
</gene>
<evidence type="ECO:0000313" key="4">
    <source>
        <dbReference type="Proteomes" id="UP001148786"/>
    </source>
</evidence>
<dbReference type="InterPro" id="IPR036047">
    <property type="entry name" value="F-box-like_dom_sf"/>
</dbReference>
<dbReference type="OrthoDB" id="2322499at2759"/>
<dbReference type="SUPFAM" id="SSF81383">
    <property type="entry name" value="F-box domain"/>
    <property type="match status" value="1"/>
</dbReference>
<dbReference type="EMBL" id="JANKHO010001038">
    <property type="protein sequence ID" value="KAJ3504221.1"/>
    <property type="molecule type" value="Genomic_DNA"/>
</dbReference>
<dbReference type="SMART" id="SM00256">
    <property type="entry name" value="FBOX"/>
    <property type="match status" value="1"/>
</dbReference>
<organism evidence="3 4">
    <name type="scientific">Agrocybe chaxingu</name>
    <dbReference type="NCBI Taxonomy" id="84603"/>
    <lineage>
        <taxon>Eukaryota</taxon>
        <taxon>Fungi</taxon>
        <taxon>Dikarya</taxon>
        <taxon>Basidiomycota</taxon>
        <taxon>Agaricomycotina</taxon>
        <taxon>Agaricomycetes</taxon>
        <taxon>Agaricomycetidae</taxon>
        <taxon>Agaricales</taxon>
        <taxon>Agaricineae</taxon>
        <taxon>Strophariaceae</taxon>
        <taxon>Agrocybe</taxon>
    </lineage>
</organism>
<evidence type="ECO:0000259" key="2">
    <source>
        <dbReference type="PROSITE" id="PS50181"/>
    </source>
</evidence>
<sequence length="700" mass="79655">MVVDNEKSEVEAGGEYVASEGQSNEGSSDEGSDYGTSRRKVGKASPAKKAKMFALSKKSPVKAGSRQKKTLSLLPTMPLDVLFEVFSHLSPKDIINVARTSRIFRETLMSKNATTSCGVKNIQTVDFGLLRRLCTTCKKAHFIVESKFKRRYPGVDSEVLELILYTHVGTWSHTKKSRFFWESDIDRMRDKLAEYESNVRRRRAGAVKALEDFRGQRKEMVKDAQEGIQERNDWFHDFLRGRSKDKQTLKAQRINAIHAKFLELGYLEEDQYSIRWQPECQQATLLSNQIWTRIRPSLEPIVMQDKRRRLERDTGAIRAGRRAIVHALYQEYKKTLRPSQWKCLPRTIDICAMEPFIKVLDADANVAVTAIHFEDAMRQLPRLLSSALARRKKDALASLKRHTSTLRRLRRRGQRRSPPPNPLDLATSAFICLESCRASSSVLGYGLYPPSSRLFGWDEVASHECRRDTYSDSPCKELDPRALKVSVHNSEVVTAIVQAVGLDDKVATIADMDAKDIRFGCSVCPSTLKDGESSWCKVGYKWREFVTHCAAKSHAPATALVVLSPEEVAIIKEQEMKDPRLSQELWTCGHCAAHLNNLQKREIVIEHLKLTHSTDSPREPEDLFLFERHRPKDIFEATYPAPPPVPLPVIPHARAKGRHCVCCGGGTREERNRTFNLRGVLSHLAEKHDITDPIENFHYR</sequence>
<dbReference type="Pfam" id="PF00646">
    <property type="entry name" value="F-box"/>
    <property type="match status" value="1"/>
</dbReference>
<keyword evidence="4" id="KW-1185">Reference proteome</keyword>
<dbReference type="CDD" id="cd09917">
    <property type="entry name" value="F-box_SF"/>
    <property type="match status" value="1"/>
</dbReference>
<reference evidence="3" key="1">
    <citation type="submission" date="2022-07" db="EMBL/GenBank/DDBJ databases">
        <title>Genome Sequence of Agrocybe chaxingu.</title>
        <authorList>
            <person name="Buettner E."/>
        </authorList>
    </citation>
    <scope>NUCLEOTIDE SEQUENCE</scope>
    <source>
        <strain evidence="3">MP-N11</strain>
    </source>
</reference>
<evidence type="ECO:0000256" key="1">
    <source>
        <dbReference type="SAM" id="MobiDB-lite"/>
    </source>
</evidence>
<protein>
    <recommendedName>
        <fullName evidence="2">F-box domain-containing protein</fullName>
    </recommendedName>
</protein>
<feature type="region of interest" description="Disordered" evidence="1">
    <location>
        <begin position="1"/>
        <end position="61"/>
    </location>
</feature>
<dbReference type="AlphaFoldDB" id="A0A9W8MR57"/>
<comment type="caution">
    <text evidence="3">The sequence shown here is derived from an EMBL/GenBank/DDBJ whole genome shotgun (WGS) entry which is preliminary data.</text>
</comment>
<feature type="compositionally biased region" description="Basic and acidic residues" evidence="1">
    <location>
        <begin position="1"/>
        <end position="10"/>
    </location>
</feature>
<dbReference type="Proteomes" id="UP001148786">
    <property type="component" value="Unassembled WGS sequence"/>
</dbReference>
<dbReference type="PROSITE" id="PS50181">
    <property type="entry name" value="FBOX"/>
    <property type="match status" value="1"/>
</dbReference>